<dbReference type="Proteomes" id="UP000274822">
    <property type="component" value="Unassembled WGS sequence"/>
</dbReference>
<dbReference type="InterPro" id="IPR021109">
    <property type="entry name" value="Peptidase_aspartic_dom_sf"/>
</dbReference>
<gene>
    <name evidence="2" type="ORF">BC938DRAFT_472846</name>
</gene>
<dbReference type="SUPFAM" id="SSF57701">
    <property type="entry name" value="Zn2/Cys6 DNA-binding domain"/>
    <property type="match status" value="1"/>
</dbReference>
<keyword evidence="3" id="KW-1185">Reference proteome</keyword>
<evidence type="ECO:0000256" key="1">
    <source>
        <dbReference type="SAM" id="MobiDB-lite"/>
    </source>
</evidence>
<dbReference type="GO" id="GO:0008270">
    <property type="term" value="F:zinc ion binding"/>
    <property type="evidence" value="ECO:0007669"/>
    <property type="project" value="InterPro"/>
</dbReference>
<sequence length="523" mass="57720">MSSEQRQYSTRSSFPVKYDAEGRSIPTNPDYRGCSICMSKSHFCKHCPLNPNRVAPEQYTVAAHVLTKTLVEQRGIYTIYQFREDDLNGVEHGHAQIDTGADVDFMSYKTCCRLRLQGRLTNPGGLGCSLQRAGRYYGRLENIHLFLGIPGAEEEVVVISPIVHDHPDIDILIGCPTCANEGWTLAPRDNAIYGPHPLHITTYSSVDIVNQQLEDFLVAVETQDEHLTDKQRGTGLDLLPENIRPLELTSAYVLPADMNSFSMPLQQVSHLVSHFPAPHNHMPATPASISEIPMEYFDTNMLLRRTTTSRTSSTIDETAHGDAPNGGTLPPLNNLNSFPEGQDIEMLHVQEDTPAATCALDVPTLLPLFPEMLLPVHPMALSEPVFAYATGEFNSPSEIVKGNHRLPSDTDTSLPTVPAIAQQHGHNDSVFCGFHVWDAKRFPPANKELRIVLENGLPSKVRRRRLRQNQSATSPPPCDGCIRSKHGCDSGSPCVKCKRMGRECLVQVLIGRVPSRGGEVKGA</sequence>
<comment type="caution">
    <text evidence="2">The sequence shown here is derived from an EMBL/GenBank/DDBJ whole genome shotgun (WGS) entry which is preliminary data.</text>
</comment>
<evidence type="ECO:0008006" key="4">
    <source>
        <dbReference type="Google" id="ProtNLM"/>
    </source>
</evidence>
<dbReference type="EMBL" id="RBNJ01014496">
    <property type="protein sequence ID" value="RUS24943.1"/>
    <property type="molecule type" value="Genomic_DNA"/>
</dbReference>
<name>A0A433Q585_9FUNG</name>
<reference evidence="2 3" key="1">
    <citation type="journal article" date="2018" name="New Phytol.">
        <title>Phylogenomics of Endogonaceae and evolution of mycorrhizas within Mucoromycota.</title>
        <authorList>
            <person name="Chang Y."/>
            <person name="Desiro A."/>
            <person name="Na H."/>
            <person name="Sandor L."/>
            <person name="Lipzen A."/>
            <person name="Clum A."/>
            <person name="Barry K."/>
            <person name="Grigoriev I.V."/>
            <person name="Martin F.M."/>
            <person name="Stajich J.E."/>
            <person name="Smith M.E."/>
            <person name="Bonito G."/>
            <person name="Spatafora J.W."/>
        </authorList>
    </citation>
    <scope>NUCLEOTIDE SEQUENCE [LARGE SCALE GENOMIC DNA]</scope>
    <source>
        <strain evidence="2 3">AD002</strain>
    </source>
</reference>
<dbReference type="InterPro" id="IPR036864">
    <property type="entry name" value="Zn2-C6_fun-type_DNA-bd_sf"/>
</dbReference>
<proteinExistence type="predicted"/>
<dbReference type="Gene3D" id="2.40.70.10">
    <property type="entry name" value="Acid Proteases"/>
    <property type="match status" value="1"/>
</dbReference>
<dbReference type="GO" id="GO:0000981">
    <property type="term" value="F:DNA-binding transcription factor activity, RNA polymerase II-specific"/>
    <property type="evidence" value="ECO:0007669"/>
    <property type="project" value="InterPro"/>
</dbReference>
<accession>A0A433Q585</accession>
<evidence type="ECO:0000313" key="3">
    <source>
        <dbReference type="Proteomes" id="UP000274822"/>
    </source>
</evidence>
<dbReference type="AlphaFoldDB" id="A0A433Q585"/>
<protein>
    <recommendedName>
        <fullName evidence="4">Zn(2)-C6 fungal-type domain-containing protein</fullName>
    </recommendedName>
</protein>
<organism evidence="2 3">
    <name type="scientific">Jimgerdemannia flammicorona</name>
    <dbReference type="NCBI Taxonomy" id="994334"/>
    <lineage>
        <taxon>Eukaryota</taxon>
        <taxon>Fungi</taxon>
        <taxon>Fungi incertae sedis</taxon>
        <taxon>Mucoromycota</taxon>
        <taxon>Mucoromycotina</taxon>
        <taxon>Endogonomycetes</taxon>
        <taxon>Endogonales</taxon>
        <taxon>Endogonaceae</taxon>
        <taxon>Jimgerdemannia</taxon>
    </lineage>
</organism>
<evidence type="ECO:0000313" key="2">
    <source>
        <dbReference type="EMBL" id="RUS24943.1"/>
    </source>
</evidence>
<feature type="region of interest" description="Disordered" evidence="1">
    <location>
        <begin position="308"/>
        <end position="329"/>
    </location>
</feature>